<proteinExistence type="predicted"/>
<evidence type="ECO:0000256" key="1">
    <source>
        <dbReference type="SAM" id="Phobius"/>
    </source>
</evidence>
<feature type="transmembrane region" description="Helical" evidence="1">
    <location>
        <begin position="12"/>
        <end position="32"/>
    </location>
</feature>
<keyword evidence="1" id="KW-0472">Membrane</keyword>
<feature type="transmembrane region" description="Helical" evidence="1">
    <location>
        <begin position="73"/>
        <end position="93"/>
    </location>
</feature>
<protein>
    <recommendedName>
        <fullName evidence="4">Methylamine utilization protein MauE</fullName>
    </recommendedName>
</protein>
<evidence type="ECO:0008006" key="4">
    <source>
        <dbReference type="Google" id="ProtNLM"/>
    </source>
</evidence>
<reference evidence="2 3" key="1">
    <citation type="journal article" date="2019" name="Int. J. Syst. Evol. Microbiol.">
        <title>The Global Catalogue of Microorganisms (GCM) 10K type strain sequencing project: providing services to taxonomists for standard genome sequencing and annotation.</title>
        <authorList>
            <consortium name="The Broad Institute Genomics Platform"/>
            <consortium name="The Broad Institute Genome Sequencing Center for Infectious Disease"/>
            <person name="Wu L."/>
            <person name="Ma J."/>
        </authorList>
    </citation>
    <scope>NUCLEOTIDE SEQUENCE [LARGE SCALE GENOMIC DNA]</scope>
    <source>
        <strain evidence="2 3">CGMCC 1.3240</strain>
    </source>
</reference>
<keyword evidence="1" id="KW-1133">Transmembrane helix</keyword>
<keyword evidence="3" id="KW-1185">Reference proteome</keyword>
<dbReference type="AlphaFoldDB" id="A0ABD5V185"/>
<gene>
    <name evidence="2" type="ORF">ACFQGH_08665</name>
</gene>
<accession>A0ABD5V185</accession>
<comment type="caution">
    <text evidence="2">The sequence shown here is derived from an EMBL/GenBank/DDBJ whole genome shotgun (WGS) entry which is preliminary data.</text>
</comment>
<dbReference type="EMBL" id="JBHSXQ010000003">
    <property type="protein sequence ID" value="MFC6905263.1"/>
    <property type="molecule type" value="Genomic_DNA"/>
</dbReference>
<name>A0ABD5V185_9EURY</name>
<dbReference type="Proteomes" id="UP001596312">
    <property type="component" value="Unassembled WGS sequence"/>
</dbReference>
<keyword evidence="1" id="KW-0812">Transmembrane</keyword>
<evidence type="ECO:0000313" key="3">
    <source>
        <dbReference type="Proteomes" id="UP001596312"/>
    </source>
</evidence>
<evidence type="ECO:0000313" key="2">
    <source>
        <dbReference type="EMBL" id="MFC6905263.1"/>
    </source>
</evidence>
<sequence length="134" mass="13467">MSLARSPPRPAARIAASLVTGVAFLLALGALVRRTSLGGPLYDFTLLPSRIPLETAGADPLLIVASVGIGQSWLYLTGLSAALLSVGLLLAVVGSRSGVALGALLASGAAGTLVRVEGCHCGAGSTTYLWELLV</sequence>
<dbReference type="RefSeq" id="WP_340603788.1">
    <property type="nucleotide sequence ID" value="NZ_JBBMXV010000003.1"/>
</dbReference>
<organism evidence="2 3">
    <name type="scientific">Halalkalicoccus tibetensis</name>
    <dbReference type="NCBI Taxonomy" id="175632"/>
    <lineage>
        <taxon>Archaea</taxon>
        <taxon>Methanobacteriati</taxon>
        <taxon>Methanobacteriota</taxon>
        <taxon>Stenosarchaea group</taxon>
        <taxon>Halobacteria</taxon>
        <taxon>Halobacteriales</taxon>
        <taxon>Halococcaceae</taxon>
        <taxon>Halalkalicoccus</taxon>
    </lineage>
</organism>